<gene>
    <name evidence="2" type="ORF">GALMADRAFT_232743</name>
</gene>
<organism evidence="2 3">
    <name type="scientific">Galerina marginata (strain CBS 339.88)</name>
    <dbReference type="NCBI Taxonomy" id="685588"/>
    <lineage>
        <taxon>Eukaryota</taxon>
        <taxon>Fungi</taxon>
        <taxon>Dikarya</taxon>
        <taxon>Basidiomycota</taxon>
        <taxon>Agaricomycotina</taxon>
        <taxon>Agaricomycetes</taxon>
        <taxon>Agaricomycetidae</taxon>
        <taxon>Agaricales</taxon>
        <taxon>Agaricineae</taxon>
        <taxon>Strophariaceae</taxon>
        <taxon>Galerina</taxon>
    </lineage>
</organism>
<dbReference type="AlphaFoldDB" id="A0A067S5G5"/>
<evidence type="ECO:0000313" key="2">
    <source>
        <dbReference type="EMBL" id="KDR66031.1"/>
    </source>
</evidence>
<proteinExistence type="predicted"/>
<keyword evidence="1" id="KW-1133">Transmembrane helix</keyword>
<keyword evidence="1" id="KW-0472">Membrane</keyword>
<evidence type="ECO:0000313" key="3">
    <source>
        <dbReference type="Proteomes" id="UP000027222"/>
    </source>
</evidence>
<reference evidence="3" key="1">
    <citation type="journal article" date="2014" name="Proc. Natl. Acad. Sci. U.S.A.">
        <title>Extensive sampling of basidiomycete genomes demonstrates inadequacy of the white-rot/brown-rot paradigm for wood decay fungi.</title>
        <authorList>
            <person name="Riley R."/>
            <person name="Salamov A.A."/>
            <person name="Brown D.W."/>
            <person name="Nagy L.G."/>
            <person name="Floudas D."/>
            <person name="Held B.W."/>
            <person name="Levasseur A."/>
            <person name="Lombard V."/>
            <person name="Morin E."/>
            <person name="Otillar R."/>
            <person name="Lindquist E.A."/>
            <person name="Sun H."/>
            <person name="LaButti K.M."/>
            <person name="Schmutz J."/>
            <person name="Jabbour D."/>
            <person name="Luo H."/>
            <person name="Baker S.E."/>
            <person name="Pisabarro A.G."/>
            <person name="Walton J.D."/>
            <person name="Blanchette R.A."/>
            <person name="Henrissat B."/>
            <person name="Martin F."/>
            <person name="Cullen D."/>
            <person name="Hibbett D.S."/>
            <person name="Grigoriev I.V."/>
        </authorList>
    </citation>
    <scope>NUCLEOTIDE SEQUENCE [LARGE SCALE GENOMIC DNA]</scope>
    <source>
        <strain evidence="3">CBS 339.88</strain>
    </source>
</reference>
<dbReference type="Proteomes" id="UP000027222">
    <property type="component" value="Unassembled WGS sequence"/>
</dbReference>
<accession>A0A067S5G5</accession>
<keyword evidence="3" id="KW-1185">Reference proteome</keyword>
<dbReference type="HOGENOM" id="CLU_2469247_0_0_1"/>
<keyword evidence="1" id="KW-0812">Transmembrane</keyword>
<feature type="transmembrane region" description="Helical" evidence="1">
    <location>
        <begin position="33"/>
        <end position="51"/>
    </location>
</feature>
<sequence>MSIGGAGWQWRGIRIRPKITRPDCLSTKRRHCLFLVLGVIGGATVFLRLVAGRSDTARRSGSQLEATYDTDDHRSRNMRSMSSFFGLV</sequence>
<dbReference type="EMBL" id="KL142428">
    <property type="protein sequence ID" value="KDR66031.1"/>
    <property type="molecule type" value="Genomic_DNA"/>
</dbReference>
<evidence type="ECO:0000256" key="1">
    <source>
        <dbReference type="SAM" id="Phobius"/>
    </source>
</evidence>
<protein>
    <submittedName>
        <fullName evidence="2">Uncharacterized protein</fullName>
    </submittedName>
</protein>
<name>A0A067S5G5_GALM3</name>